<feature type="domain" description="PiggyBac transposable element-derived protein" evidence="1">
    <location>
        <begin position="14"/>
        <end position="56"/>
    </location>
</feature>
<keyword evidence="3" id="KW-1185">Reference proteome</keyword>
<dbReference type="InterPro" id="IPR029526">
    <property type="entry name" value="PGBD"/>
</dbReference>
<gene>
    <name evidence="2" type="ORF">AVEN_18230_1</name>
</gene>
<accession>A0A4Y2AIK8</accession>
<organism evidence="2 3">
    <name type="scientific">Araneus ventricosus</name>
    <name type="common">Orbweaver spider</name>
    <name type="synonym">Epeira ventricosa</name>
    <dbReference type="NCBI Taxonomy" id="182803"/>
    <lineage>
        <taxon>Eukaryota</taxon>
        <taxon>Metazoa</taxon>
        <taxon>Ecdysozoa</taxon>
        <taxon>Arthropoda</taxon>
        <taxon>Chelicerata</taxon>
        <taxon>Arachnida</taxon>
        <taxon>Araneae</taxon>
        <taxon>Araneomorphae</taxon>
        <taxon>Entelegynae</taxon>
        <taxon>Araneoidea</taxon>
        <taxon>Araneidae</taxon>
        <taxon>Araneus</taxon>
    </lineage>
</organism>
<protein>
    <recommendedName>
        <fullName evidence="1">PiggyBac transposable element-derived protein domain-containing protein</fullName>
    </recommendedName>
</protein>
<dbReference type="Proteomes" id="UP000499080">
    <property type="component" value="Unassembled WGS sequence"/>
</dbReference>
<dbReference type="Pfam" id="PF13843">
    <property type="entry name" value="DDE_Tnp_1_7"/>
    <property type="match status" value="1"/>
</dbReference>
<name>A0A4Y2AIK8_ARAVE</name>
<dbReference type="AlphaFoldDB" id="A0A4Y2AIK8"/>
<evidence type="ECO:0000313" key="3">
    <source>
        <dbReference type="Proteomes" id="UP000499080"/>
    </source>
</evidence>
<proteinExistence type="predicted"/>
<evidence type="ECO:0000259" key="1">
    <source>
        <dbReference type="Pfam" id="PF13843"/>
    </source>
</evidence>
<evidence type="ECO:0000313" key="2">
    <source>
        <dbReference type="EMBL" id="GBL79701.1"/>
    </source>
</evidence>
<reference evidence="2 3" key="1">
    <citation type="journal article" date="2019" name="Sci. Rep.">
        <title>Orb-weaving spider Araneus ventricosus genome elucidates the spidroin gene catalogue.</title>
        <authorList>
            <person name="Kono N."/>
            <person name="Nakamura H."/>
            <person name="Ohtoshi R."/>
            <person name="Moran D.A.P."/>
            <person name="Shinohara A."/>
            <person name="Yoshida Y."/>
            <person name="Fujiwara M."/>
            <person name="Mori M."/>
            <person name="Tomita M."/>
            <person name="Arakawa K."/>
        </authorList>
    </citation>
    <scope>NUCLEOTIDE SEQUENCE [LARGE SCALE GENOMIC DNA]</scope>
</reference>
<dbReference type="EMBL" id="BGPR01000019">
    <property type="protein sequence ID" value="GBL79701.1"/>
    <property type="molecule type" value="Genomic_DNA"/>
</dbReference>
<comment type="caution">
    <text evidence="2">The sequence shown here is derived from an EMBL/GenBank/DDBJ whole genome shotgun (WGS) entry which is preliminary data.</text>
</comment>
<sequence length="123" mass="14322">MLLVHNDSPDACGRFRNLCAAIRFDDKDTTDTRREIDKLAIVRRFFDSFNENCQYIHLLTNSRSTKNRSLFVICSYTWIPWIYMDSRIHGNWVGISLERAFPTVILTMRLESNAVGVSNTTRT</sequence>